<comment type="caution">
    <text evidence="2">The sequence shown here is derived from an EMBL/GenBank/DDBJ whole genome shotgun (WGS) entry which is preliminary data.</text>
</comment>
<evidence type="ECO:0000313" key="3">
    <source>
        <dbReference type="Proteomes" id="UP000658690"/>
    </source>
</evidence>
<reference evidence="2 3" key="1">
    <citation type="submission" date="2019-10" db="EMBL/GenBank/DDBJ databases">
        <title>Description of Paenibacillus choica sp. nov.</title>
        <authorList>
            <person name="Carlier A."/>
            <person name="Qi S."/>
        </authorList>
    </citation>
    <scope>NUCLEOTIDE SEQUENCE [LARGE SCALE GENOMIC DNA]</scope>
    <source>
        <strain evidence="2 3">LMG 31460</strain>
    </source>
</reference>
<dbReference type="RefSeq" id="WP_171692852.1">
    <property type="nucleotide sequence ID" value="NZ_WHOC01000158.1"/>
</dbReference>
<feature type="region of interest" description="Disordered" evidence="1">
    <location>
        <begin position="1"/>
        <end position="28"/>
    </location>
</feature>
<feature type="compositionally biased region" description="Low complexity" evidence="1">
    <location>
        <begin position="15"/>
        <end position="27"/>
    </location>
</feature>
<protein>
    <submittedName>
        <fullName evidence="2">Uncharacterized protein</fullName>
    </submittedName>
</protein>
<evidence type="ECO:0000256" key="1">
    <source>
        <dbReference type="SAM" id="MobiDB-lite"/>
    </source>
</evidence>
<dbReference type="Proteomes" id="UP000658690">
    <property type="component" value="Unassembled WGS sequence"/>
</dbReference>
<evidence type="ECO:0000313" key="2">
    <source>
        <dbReference type="EMBL" id="NOU90038.1"/>
    </source>
</evidence>
<sequence>MDARDSLSRSRFPASRTLSTSSGSQSSRCKRGIRAYLFGRSRISAFSELNQHGCAGQSAEKSIYGFSDSVKELRLDGSHYKRGIHAYLFGRSRLSAFSELNQQGCAGQSAEKSISGFSDSVDELQLVL</sequence>
<keyword evidence="3" id="KW-1185">Reference proteome</keyword>
<name>A0ABX1ZDJ8_9BACL</name>
<proteinExistence type="predicted"/>
<dbReference type="EMBL" id="WHOC01000158">
    <property type="protein sequence ID" value="NOU90038.1"/>
    <property type="molecule type" value="Genomic_DNA"/>
</dbReference>
<gene>
    <name evidence="2" type="ORF">GC102_30405</name>
</gene>
<accession>A0ABX1ZDJ8</accession>
<organism evidence="2 3">
    <name type="scientific">Paenibacillus germinis</name>
    <dbReference type="NCBI Taxonomy" id="2654979"/>
    <lineage>
        <taxon>Bacteria</taxon>
        <taxon>Bacillati</taxon>
        <taxon>Bacillota</taxon>
        <taxon>Bacilli</taxon>
        <taxon>Bacillales</taxon>
        <taxon>Paenibacillaceae</taxon>
        <taxon>Paenibacillus</taxon>
    </lineage>
</organism>